<name>A0ABW4F4U2_9PSEU</name>
<dbReference type="EMBL" id="JBHUCO010000047">
    <property type="protein sequence ID" value="MFD1522713.1"/>
    <property type="molecule type" value="Genomic_DNA"/>
</dbReference>
<keyword evidence="5" id="KW-0547">Nucleotide-binding</keyword>
<dbReference type="InterPro" id="IPR003594">
    <property type="entry name" value="HATPase_dom"/>
</dbReference>
<comment type="catalytic activity">
    <reaction evidence="1">
        <text>ATP + protein L-histidine = ADP + protein N-phospho-L-histidine.</text>
        <dbReference type="EC" id="2.7.13.3"/>
    </reaction>
</comment>
<dbReference type="SMART" id="SM00387">
    <property type="entry name" value="HATPase_c"/>
    <property type="match status" value="1"/>
</dbReference>
<accession>A0ABW4F4U2</accession>
<dbReference type="Gene3D" id="3.30.565.10">
    <property type="entry name" value="Histidine kinase-like ATPase, C-terminal domain"/>
    <property type="match status" value="1"/>
</dbReference>
<dbReference type="Gene3D" id="1.20.5.1930">
    <property type="match status" value="1"/>
</dbReference>
<dbReference type="PANTHER" id="PTHR24421:SF10">
    <property type="entry name" value="NITRATE_NITRITE SENSOR PROTEIN NARQ"/>
    <property type="match status" value="1"/>
</dbReference>
<dbReference type="InterPro" id="IPR036890">
    <property type="entry name" value="HATPase_C_sf"/>
</dbReference>
<evidence type="ECO:0000256" key="9">
    <source>
        <dbReference type="SAM" id="MobiDB-lite"/>
    </source>
</evidence>
<dbReference type="SUPFAM" id="SSF55874">
    <property type="entry name" value="ATPase domain of HSP90 chaperone/DNA topoisomerase II/histidine kinase"/>
    <property type="match status" value="1"/>
</dbReference>
<dbReference type="Pfam" id="PF02518">
    <property type="entry name" value="HATPase_c"/>
    <property type="match status" value="1"/>
</dbReference>
<feature type="region of interest" description="Disordered" evidence="9">
    <location>
        <begin position="188"/>
        <end position="221"/>
    </location>
</feature>
<dbReference type="PANTHER" id="PTHR24421">
    <property type="entry name" value="NITRATE/NITRITE SENSOR PROTEIN NARX-RELATED"/>
    <property type="match status" value="1"/>
</dbReference>
<evidence type="ECO:0000256" key="6">
    <source>
        <dbReference type="ARBA" id="ARBA00022777"/>
    </source>
</evidence>
<evidence type="ECO:0000313" key="11">
    <source>
        <dbReference type="EMBL" id="MFD1522713.1"/>
    </source>
</evidence>
<evidence type="ECO:0000259" key="10">
    <source>
        <dbReference type="SMART" id="SM00387"/>
    </source>
</evidence>
<keyword evidence="12" id="KW-1185">Reference proteome</keyword>
<dbReference type="InterPro" id="IPR050482">
    <property type="entry name" value="Sensor_HK_TwoCompSys"/>
</dbReference>
<reference evidence="12" key="1">
    <citation type="journal article" date="2019" name="Int. J. Syst. Evol. Microbiol.">
        <title>The Global Catalogue of Microorganisms (GCM) 10K type strain sequencing project: providing services to taxonomists for standard genome sequencing and annotation.</title>
        <authorList>
            <consortium name="The Broad Institute Genomics Platform"/>
            <consortium name="The Broad Institute Genome Sequencing Center for Infectious Disease"/>
            <person name="Wu L."/>
            <person name="Ma J."/>
        </authorList>
    </citation>
    <scope>NUCLEOTIDE SEQUENCE [LARGE SCALE GENOMIC DNA]</scope>
    <source>
        <strain evidence="12">CCM 7043</strain>
    </source>
</reference>
<evidence type="ECO:0000256" key="3">
    <source>
        <dbReference type="ARBA" id="ARBA00022553"/>
    </source>
</evidence>
<organism evidence="11 12">
    <name type="scientific">Pseudonocardia yunnanensis</name>
    <dbReference type="NCBI Taxonomy" id="58107"/>
    <lineage>
        <taxon>Bacteria</taxon>
        <taxon>Bacillati</taxon>
        <taxon>Actinomycetota</taxon>
        <taxon>Actinomycetes</taxon>
        <taxon>Pseudonocardiales</taxon>
        <taxon>Pseudonocardiaceae</taxon>
        <taxon>Pseudonocardia</taxon>
    </lineage>
</organism>
<dbReference type="CDD" id="cd16917">
    <property type="entry name" value="HATPase_UhpB-NarQ-NarX-like"/>
    <property type="match status" value="1"/>
</dbReference>
<dbReference type="Proteomes" id="UP001597114">
    <property type="component" value="Unassembled WGS sequence"/>
</dbReference>
<keyword evidence="4" id="KW-0808">Transferase</keyword>
<keyword evidence="3" id="KW-0597">Phosphoprotein</keyword>
<keyword evidence="7" id="KW-0067">ATP-binding</keyword>
<keyword evidence="8" id="KW-0902">Two-component regulatory system</keyword>
<comment type="caution">
    <text evidence="11">The sequence shown here is derived from an EMBL/GenBank/DDBJ whole genome shotgun (WGS) entry which is preliminary data.</text>
</comment>
<dbReference type="EC" id="2.7.13.3" evidence="2"/>
<dbReference type="Pfam" id="PF07730">
    <property type="entry name" value="HisKA_3"/>
    <property type="match status" value="1"/>
</dbReference>
<proteinExistence type="predicted"/>
<evidence type="ECO:0000256" key="5">
    <source>
        <dbReference type="ARBA" id="ARBA00022741"/>
    </source>
</evidence>
<evidence type="ECO:0000313" key="12">
    <source>
        <dbReference type="Proteomes" id="UP001597114"/>
    </source>
</evidence>
<evidence type="ECO:0000256" key="7">
    <source>
        <dbReference type="ARBA" id="ARBA00022840"/>
    </source>
</evidence>
<sequence>MERDLHDGAQQRLVSLAVRVRAMQAMPSEAGELGAQLDEVVAELNGVLDELREIASGLHPAVLAEGGLLPALKTLARRSAVPVNLDIGVDGRLPEPAVELAAYYVVAEALTNTAKHAGASGVDVTVTAGEGVLRVAVRDDGRGGADLTSGSGLVGLTDRVEALGGRLWVNSPSGAGTTVQVMLPLAASGGPGLRAAGGGPPSGPGPARPAEPNRPDNARES</sequence>
<evidence type="ECO:0000256" key="8">
    <source>
        <dbReference type="ARBA" id="ARBA00023012"/>
    </source>
</evidence>
<evidence type="ECO:0000256" key="4">
    <source>
        <dbReference type="ARBA" id="ARBA00022679"/>
    </source>
</evidence>
<protein>
    <recommendedName>
        <fullName evidence="2">histidine kinase</fullName>
        <ecNumber evidence="2">2.7.13.3</ecNumber>
    </recommendedName>
</protein>
<evidence type="ECO:0000256" key="2">
    <source>
        <dbReference type="ARBA" id="ARBA00012438"/>
    </source>
</evidence>
<feature type="compositionally biased region" description="Gly residues" evidence="9">
    <location>
        <begin position="189"/>
        <end position="200"/>
    </location>
</feature>
<gene>
    <name evidence="11" type="ORF">ACFSJD_34835</name>
</gene>
<evidence type="ECO:0000256" key="1">
    <source>
        <dbReference type="ARBA" id="ARBA00000085"/>
    </source>
</evidence>
<dbReference type="RefSeq" id="WP_344728230.1">
    <property type="nucleotide sequence ID" value="NZ_BAAAUS010000049.1"/>
</dbReference>
<dbReference type="GO" id="GO:0016301">
    <property type="term" value="F:kinase activity"/>
    <property type="evidence" value="ECO:0007669"/>
    <property type="project" value="UniProtKB-KW"/>
</dbReference>
<keyword evidence="6 11" id="KW-0418">Kinase</keyword>
<feature type="compositionally biased region" description="Basic and acidic residues" evidence="9">
    <location>
        <begin position="211"/>
        <end position="221"/>
    </location>
</feature>
<dbReference type="InterPro" id="IPR011712">
    <property type="entry name" value="Sig_transdc_His_kin_sub3_dim/P"/>
</dbReference>
<feature type="domain" description="Histidine kinase/HSP90-like ATPase" evidence="10">
    <location>
        <begin position="97"/>
        <end position="187"/>
    </location>
</feature>